<dbReference type="Proteomes" id="UP001189122">
    <property type="component" value="Unassembled WGS sequence"/>
</dbReference>
<dbReference type="EMBL" id="CACRZD030000079">
    <property type="protein sequence ID" value="CAA6674127.1"/>
    <property type="molecule type" value="Genomic_DNA"/>
</dbReference>
<reference evidence="2" key="1">
    <citation type="journal article" date="2020" name="Sci. Rep.">
        <title>Chromosome-scale genome assembly for the duckweed Spirodela intermedia, integrating cytogenetic maps, PacBio and Oxford Nanopore libraries.</title>
        <authorList>
            <person name="Hoang P.T.N."/>
            <person name="Fiebig A."/>
            <person name="Novak P."/>
            <person name="Macas J."/>
            <person name="Cao H.X."/>
            <person name="Stepanenko A."/>
            <person name="Chen G."/>
            <person name="Borisjuk N."/>
            <person name="Scholz U."/>
            <person name="Schubert I."/>
        </authorList>
    </citation>
    <scope>NUCLEOTIDE SEQUENCE [LARGE SCALE GENOMIC DNA]</scope>
</reference>
<protein>
    <submittedName>
        <fullName evidence="1">Uncharacterized protein</fullName>
    </submittedName>
</protein>
<name>A0ABN7E9T4_SPIIN</name>
<comment type="caution">
    <text evidence="1">The sequence shown here is derived from an EMBL/GenBank/DDBJ whole genome shotgun (WGS) entry which is preliminary data.</text>
</comment>
<proteinExistence type="predicted"/>
<accession>A0ABN7E9T4</accession>
<organism evidence="1 2">
    <name type="scientific">Spirodela intermedia</name>
    <name type="common">Intermediate duckweed</name>
    <dbReference type="NCBI Taxonomy" id="51605"/>
    <lineage>
        <taxon>Eukaryota</taxon>
        <taxon>Viridiplantae</taxon>
        <taxon>Streptophyta</taxon>
        <taxon>Embryophyta</taxon>
        <taxon>Tracheophyta</taxon>
        <taxon>Spermatophyta</taxon>
        <taxon>Magnoliopsida</taxon>
        <taxon>Liliopsida</taxon>
        <taxon>Araceae</taxon>
        <taxon>Lemnoideae</taxon>
        <taxon>Spirodela</taxon>
    </lineage>
</organism>
<evidence type="ECO:0000313" key="2">
    <source>
        <dbReference type="Proteomes" id="UP001189122"/>
    </source>
</evidence>
<sequence>MKTYQSTIVQIEMQSTMPIYYDNQMVIFIANNPTFYLRTMYIEIVCHVIYHRLSDEFICTPQVASLE</sequence>
<gene>
    <name evidence="1" type="ORF">SI7747_UN020485</name>
</gene>
<keyword evidence="2" id="KW-1185">Reference proteome</keyword>
<evidence type="ECO:0000313" key="1">
    <source>
        <dbReference type="EMBL" id="CAA6674127.1"/>
    </source>
</evidence>